<feature type="region of interest" description="Disordered" evidence="9">
    <location>
        <begin position="625"/>
        <end position="656"/>
    </location>
</feature>
<keyword evidence="10" id="KW-0812">Transmembrane</keyword>
<organism evidence="15 16">
    <name type="scientific">Branchiostoma belcheri</name>
    <name type="common">Amphioxus</name>
    <dbReference type="NCBI Taxonomy" id="7741"/>
    <lineage>
        <taxon>Eukaryota</taxon>
        <taxon>Metazoa</taxon>
        <taxon>Chordata</taxon>
        <taxon>Cephalochordata</taxon>
        <taxon>Leptocardii</taxon>
        <taxon>Amphioxiformes</taxon>
        <taxon>Branchiostomatidae</taxon>
        <taxon>Branchiostoma</taxon>
    </lineage>
</organism>
<keyword evidence="1 7" id="KW-0245">EGF-like domain</keyword>
<dbReference type="SMART" id="SM00181">
    <property type="entry name" value="EGF"/>
    <property type="match status" value="4"/>
</dbReference>
<evidence type="ECO:0000256" key="8">
    <source>
        <dbReference type="PROSITE-ProRule" id="PRU00302"/>
    </source>
</evidence>
<dbReference type="Pfam" id="PF07645">
    <property type="entry name" value="EGF_CA"/>
    <property type="match status" value="1"/>
</dbReference>
<dbReference type="SUPFAM" id="SSF57196">
    <property type="entry name" value="EGF/Laminin"/>
    <property type="match status" value="4"/>
</dbReference>
<protein>
    <submittedName>
        <fullName evidence="16">Uncharacterized protein LOC109464052</fullName>
    </submittedName>
</protein>
<feature type="region of interest" description="Disordered" evidence="9">
    <location>
        <begin position="1011"/>
        <end position="1148"/>
    </location>
</feature>
<feature type="disulfide bond" evidence="8">
    <location>
        <begin position="137"/>
        <end position="164"/>
    </location>
</feature>
<dbReference type="SUPFAM" id="SSF57535">
    <property type="entry name" value="Complement control module/SCR domain"/>
    <property type="match status" value="4"/>
</dbReference>
<dbReference type="PROSITE" id="PS01187">
    <property type="entry name" value="EGF_CA"/>
    <property type="match status" value="2"/>
</dbReference>
<dbReference type="Proteomes" id="UP000515135">
    <property type="component" value="Unplaced"/>
</dbReference>
<keyword evidence="10" id="KW-1133">Transmembrane helix</keyword>
<dbReference type="InterPro" id="IPR000742">
    <property type="entry name" value="EGF"/>
</dbReference>
<dbReference type="GeneID" id="109464052"/>
<evidence type="ECO:0000256" key="9">
    <source>
        <dbReference type="SAM" id="MobiDB-lite"/>
    </source>
</evidence>
<dbReference type="CDD" id="cd00033">
    <property type="entry name" value="CCP"/>
    <property type="match status" value="4"/>
</dbReference>
<evidence type="ECO:0000259" key="12">
    <source>
        <dbReference type="PROSITE" id="PS50026"/>
    </source>
</evidence>
<keyword evidence="2 8" id="KW-0768">Sushi</keyword>
<evidence type="ECO:0000256" key="5">
    <source>
        <dbReference type="ARBA" id="ARBA00023157"/>
    </source>
</evidence>
<evidence type="ECO:0000256" key="4">
    <source>
        <dbReference type="ARBA" id="ARBA00022737"/>
    </source>
</evidence>
<dbReference type="Pfam" id="PF12947">
    <property type="entry name" value="EGF_3"/>
    <property type="match status" value="2"/>
</dbReference>
<keyword evidence="10" id="KW-0472">Membrane</keyword>
<evidence type="ECO:0000256" key="6">
    <source>
        <dbReference type="ARBA" id="ARBA00023180"/>
    </source>
</evidence>
<dbReference type="PROSITE" id="PS01186">
    <property type="entry name" value="EGF_2"/>
    <property type="match status" value="3"/>
</dbReference>
<dbReference type="PANTHER" id="PTHR46393">
    <property type="entry name" value="SUSHI DOMAIN-CONTAINING PROTEIN"/>
    <property type="match status" value="1"/>
</dbReference>
<gene>
    <name evidence="16" type="primary">LOC109464052</name>
</gene>
<dbReference type="InterPro" id="IPR000152">
    <property type="entry name" value="EGF-type_Asp/Asn_hydroxyl_site"/>
</dbReference>
<accession>A0A6P4Y283</accession>
<feature type="domain" description="Sushi" evidence="14">
    <location>
        <begin position="286"/>
        <end position="344"/>
    </location>
</feature>
<feature type="compositionally biased region" description="Basic and acidic residues" evidence="9">
    <location>
        <begin position="455"/>
        <end position="476"/>
    </location>
</feature>
<dbReference type="SMART" id="SM00179">
    <property type="entry name" value="EGF_CA"/>
    <property type="match status" value="4"/>
</dbReference>
<evidence type="ECO:0000259" key="13">
    <source>
        <dbReference type="PROSITE" id="PS50835"/>
    </source>
</evidence>
<evidence type="ECO:0000256" key="7">
    <source>
        <dbReference type="PROSITE-ProRule" id="PRU00076"/>
    </source>
</evidence>
<dbReference type="InterPro" id="IPR000436">
    <property type="entry name" value="Sushi_SCR_CCP_dom"/>
</dbReference>
<dbReference type="InterPro" id="IPR018097">
    <property type="entry name" value="EGF_Ca-bd_CS"/>
</dbReference>
<dbReference type="PROSITE" id="PS00022">
    <property type="entry name" value="EGF_1"/>
    <property type="match status" value="1"/>
</dbReference>
<dbReference type="Pfam" id="PF07354">
    <property type="entry name" value="Sp38"/>
    <property type="match status" value="1"/>
</dbReference>
<feature type="disulfide bond" evidence="7">
    <location>
        <begin position="54"/>
        <end position="63"/>
    </location>
</feature>
<dbReference type="InterPro" id="IPR024731">
    <property type="entry name" value="NELL2-like_EGF"/>
</dbReference>
<feature type="compositionally biased region" description="Pro residues" evidence="9">
    <location>
        <begin position="1139"/>
        <end position="1148"/>
    </location>
</feature>
<evidence type="ECO:0000256" key="11">
    <source>
        <dbReference type="SAM" id="SignalP"/>
    </source>
</evidence>
<dbReference type="Gene3D" id="2.60.40.10">
    <property type="entry name" value="Immunoglobulins"/>
    <property type="match status" value="1"/>
</dbReference>
<evidence type="ECO:0000256" key="1">
    <source>
        <dbReference type="ARBA" id="ARBA00022536"/>
    </source>
</evidence>
<feature type="domain" description="Ig-like" evidence="13">
    <location>
        <begin position="729"/>
        <end position="821"/>
    </location>
</feature>
<feature type="domain" description="Sushi" evidence="14">
    <location>
        <begin position="167"/>
        <end position="226"/>
    </location>
</feature>
<dbReference type="PANTHER" id="PTHR46393:SF7">
    <property type="entry name" value="COMPLEMENT C2"/>
    <property type="match status" value="1"/>
</dbReference>
<keyword evidence="5 7" id="KW-1015">Disulfide bond</keyword>
<dbReference type="Gene3D" id="2.10.70.10">
    <property type="entry name" value="Complement Module, domain 1"/>
    <property type="match status" value="4"/>
</dbReference>
<dbReference type="SUPFAM" id="SSF48726">
    <property type="entry name" value="Immunoglobulin"/>
    <property type="match status" value="1"/>
</dbReference>
<dbReference type="FunFam" id="2.10.25.10:FF:000038">
    <property type="entry name" value="Fibrillin 2"/>
    <property type="match status" value="3"/>
</dbReference>
<feature type="compositionally biased region" description="Polar residues" evidence="9">
    <location>
        <begin position="1064"/>
        <end position="1074"/>
    </location>
</feature>
<feature type="domain" description="EGF-like" evidence="12">
    <location>
        <begin position="358"/>
        <end position="404"/>
    </location>
</feature>
<feature type="domain" description="EGF-like" evidence="12">
    <location>
        <begin position="66"/>
        <end position="106"/>
    </location>
</feature>
<dbReference type="InterPro" id="IPR013783">
    <property type="entry name" value="Ig-like_fold"/>
</dbReference>
<dbReference type="Pfam" id="PF00084">
    <property type="entry name" value="Sushi"/>
    <property type="match status" value="4"/>
</dbReference>
<dbReference type="PROSITE" id="PS50923">
    <property type="entry name" value="SUSHI"/>
    <property type="match status" value="4"/>
</dbReference>
<proteinExistence type="predicted"/>
<feature type="domain" description="EGF-like" evidence="12">
    <location>
        <begin position="405"/>
        <end position="444"/>
    </location>
</feature>
<dbReference type="InterPro" id="IPR007110">
    <property type="entry name" value="Ig-like_dom"/>
</dbReference>
<feature type="compositionally biased region" description="Basic and acidic residues" evidence="9">
    <location>
        <begin position="586"/>
        <end position="612"/>
    </location>
</feature>
<evidence type="ECO:0000256" key="2">
    <source>
        <dbReference type="ARBA" id="ARBA00022659"/>
    </source>
</evidence>
<dbReference type="PROSITE" id="PS50835">
    <property type="entry name" value="IG_LIKE"/>
    <property type="match status" value="1"/>
</dbReference>
<keyword evidence="15" id="KW-1185">Reference proteome</keyword>
<dbReference type="GO" id="GO:0005509">
    <property type="term" value="F:calcium ion binding"/>
    <property type="evidence" value="ECO:0007669"/>
    <property type="project" value="InterPro"/>
</dbReference>
<dbReference type="InterPro" id="IPR003599">
    <property type="entry name" value="Ig_sub"/>
</dbReference>
<dbReference type="CDD" id="cd00054">
    <property type="entry name" value="EGF_CA"/>
    <property type="match status" value="4"/>
</dbReference>
<comment type="caution">
    <text evidence="7">Lacks conserved residue(s) required for the propagation of feature annotation.</text>
</comment>
<evidence type="ECO:0000256" key="10">
    <source>
        <dbReference type="SAM" id="Phobius"/>
    </source>
</evidence>
<dbReference type="InterPro" id="IPR013032">
    <property type="entry name" value="EGF-like_CS"/>
</dbReference>
<dbReference type="RefSeq" id="XP_019616534.1">
    <property type="nucleotide sequence ID" value="XM_019760975.1"/>
</dbReference>
<dbReference type="OrthoDB" id="6480633at2759"/>
<feature type="domain" description="Sushi" evidence="14">
    <location>
        <begin position="227"/>
        <end position="285"/>
    </location>
</feature>
<dbReference type="InterPro" id="IPR035976">
    <property type="entry name" value="Sushi/SCR/CCP_sf"/>
</dbReference>
<name>A0A6P4Y283_BRABE</name>
<dbReference type="Pfam" id="PF12661">
    <property type="entry name" value="hEGF"/>
    <property type="match status" value="1"/>
</dbReference>
<evidence type="ECO:0000259" key="14">
    <source>
        <dbReference type="PROSITE" id="PS50923"/>
    </source>
</evidence>
<feature type="compositionally biased region" description="Basic and acidic residues" evidence="9">
    <location>
        <begin position="1046"/>
        <end position="1056"/>
    </location>
</feature>
<dbReference type="SMART" id="SM00409">
    <property type="entry name" value="IG"/>
    <property type="match status" value="1"/>
</dbReference>
<dbReference type="KEGG" id="bbel:109464052"/>
<feature type="chain" id="PRO_5027717370" evidence="11">
    <location>
        <begin position="20"/>
        <end position="1156"/>
    </location>
</feature>
<keyword evidence="6" id="KW-0325">Glycoprotein</keyword>
<feature type="disulfide bond" evidence="8">
    <location>
        <begin position="315"/>
        <end position="342"/>
    </location>
</feature>
<dbReference type="InterPro" id="IPR048806">
    <property type="entry name" value="ZPBP1/2_N"/>
</dbReference>
<evidence type="ECO:0000313" key="16">
    <source>
        <dbReference type="RefSeq" id="XP_019616534.1"/>
    </source>
</evidence>
<feature type="transmembrane region" description="Helical" evidence="10">
    <location>
        <begin position="927"/>
        <end position="957"/>
    </location>
</feature>
<dbReference type="Gene3D" id="2.10.25.10">
    <property type="entry name" value="Laminin"/>
    <property type="match status" value="4"/>
</dbReference>
<feature type="region of interest" description="Disordered" evidence="9">
    <location>
        <begin position="525"/>
        <end position="612"/>
    </location>
</feature>
<feature type="disulfide bond" evidence="8">
    <location>
        <begin position="256"/>
        <end position="283"/>
    </location>
</feature>
<feature type="domain" description="EGF-like" evidence="12">
    <location>
        <begin position="28"/>
        <end position="64"/>
    </location>
</feature>
<feature type="compositionally biased region" description="Polar residues" evidence="9">
    <location>
        <begin position="1024"/>
        <end position="1033"/>
    </location>
</feature>
<feature type="domain" description="Sushi" evidence="14">
    <location>
        <begin position="108"/>
        <end position="166"/>
    </location>
</feature>
<feature type="compositionally biased region" description="Low complexity" evidence="9">
    <location>
        <begin position="1115"/>
        <end position="1124"/>
    </location>
</feature>
<sequence>MKTVIAALLVIGTILGSEGRHHGHTSSKGQACDRRPCEEWQVCVNHKNGFSCLCQEGYHGSKCDEDVDECMTGEHLCDEHATCQNTFGSYTCTCTEGFQGDGSYCREIVCQDIHGIKDGDVDVPRPAPAHSHATFTCHPGLHLVGQHIITCLPTGRWSAAPPRCETILCNPINPIPNGLVYLSHDTAYVGVQAAFRCNDGFHLIGPTQVTCQQNGQWSSTVPTCQVVTCPSPGLLANGDVQVVHPARVHSVATFKCNQGFDLVGLPVISCGEDGRWSGPPPVCTATLCRPLSAPVDGEMLPPEENIYGSMARFRCRPGFNMVGQGTITCLTSGKWSAPEPTCEDVNECLNNVNCEGKTQEECAILSRGGKGYNICSPEADCINTVGSYHCQCKDGYDGDGVHCADIDECAQQEYPCHNHATCINMPGGFSCTCVYDKDKGQGCLETPGYQESPDYGDHGHHGNGHHGNDHLHDDAGGHAPLPGDGADYSNLDAHGNGNGATGYGTGHHGNEIHAVRPLLKKRALKIPAKKSRMKREEGEENVDVNASENDVSDEENNNNEPADSSDVIHDSFHSQSGSQKPLQEGEDTRTQGESTVEPKKENGKPVGDKKKAISQIKERIQALKDRLQGESPPAEEPESDNDYNSPPAEVAEETGNGDYANEDAETQIEHQVKAEGGGQKGGWNDYLTHEEYYNADYADYEHVDDSDDSVGITVEQAGKAINVLSGATPKEGLHDVWGSAGSKREIPCVPKGVKGAPPDVPDPNYRWTYGKHREVSGHRYEIADTGELTISHLMANDSGTYHCHLKFKDGKGGGARTHRMDLKHRVQVGHLVKYGYSVKLSYTATSCAQSLHRESERISDVLNQMCEKHKCSVILDVLDMTLGTEISEMTTSIDPSENVFSRVLYCKAGYGLNYGAKAVKGLCDEDFMTIVAIIVCATAGLLVLAVCVPCILLRLIYKSAYDKATKKVLRCCDSLKTLLMMPFRKPKVNVKLEPAKEDTNVNDILSQYGSRTSLKRKQSKEGSRQSVKQASSRRLSELKGSGSVIRTERTASEKKVSIAPSGTPLPQQTQSTGVVPSLSVKRLASRHSSRALVTKRSSRSSRGSRMTLPPPPEDLASLVPSDSSLPPPPSPLRMASPTKLPPPGPPAPTYYTCWSY</sequence>
<dbReference type="InterPro" id="IPR001881">
    <property type="entry name" value="EGF-like_Ca-bd_dom"/>
</dbReference>
<reference evidence="16" key="1">
    <citation type="submission" date="2025-08" db="UniProtKB">
        <authorList>
            <consortium name="RefSeq"/>
        </authorList>
    </citation>
    <scope>IDENTIFICATION</scope>
    <source>
        <tissue evidence="16">Gonad</tissue>
    </source>
</reference>
<feature type="signal peptide" evidence="11">
    <location>
        <begin position="1"/>
        <end position="19"/>
    </location>
</feature>
<keyword evidence="4" id="KW-0677">Repeat</keyword>
<evidence type="ECO:0000256" key="3">
    <source>
        <dbReference type="ARBA" id="ARBA00022729"/>
    </source>
</evidence>
<dbReference type="InterPro" id="IPR036179">
    <property type="entry name" value="Ig-like_dom_sf"/>
</dbReference>
<feature type="region of interest" description="Disordered" evidence="9">
    <location>
        <begin position="446"/>
        <end position="493"/>
    </location>
</feature>
<dbReference type="SMART" id="SM00032">
    <property type="entry name" value="CCP"/>
    <property type="match status" value="4"/>
</dbReference>
<dbReference type="PROSITE" id="PS00010">
    <property type="entry name" value="ASX_HYDROXYL"/>
    <property type="match status" value="4"/>
</dbReference>
<evidence type="ECO:0000313" key="15">
    <source>
        <dbReference type="Proteomes" id="UP000515135"/>
    </source>
</evidence>
<keyword evidence="3 11" id="KW-0732">Signal</keyword>
<feature type="disulfide bond" evidence="8">
    <location>
        <begin position="197"/>
        <end position="224"/>
    </location>
</feature>
<dbReference type="PROSITE" id="PS50026">
    <property type="entry name" value="EGF_3"/>
    <property type="match status" value="4"/>
</dbReference>
<dbReference type="InterPro" id="IPR049883">
    <property type="entry name" value="NOTCH1_EGF-like"/>
</dbReference>
<dbReference type="AlphaFoldDB" id="A0A6P4Y283"/>